<dbReference type="InterPro" id="IPR013785">
    <property type="entry name" value="Aldolase_TIM"/>
</dbReference>
<comment type="pathway">
    <text evidence="3">Amino-acid biosynthesis; L-histidine biosynthesis; L-histidine from 5-phospho-alpha-D-ribose 1-diphosphate: step 5/9.</text>
</comment>
<comment type="subcellular location">
    <subcellularLocation>
        <location evidence="2">Cytoplasm</location>
    </subcellularLocation>
</comment>
<dbReference type="InterPro" id="IPR029062">
    <property type="entry name" value="Class_I_gatase-like"/>
</dbReference>
<sequence length="472" mass="51737">MGNLRSVQKAFEKIGHEAIVTNEASQIAGASKVILPGVGAFEDAMQELRRRDLVGPILETVESGKPMLGICLGLQLLFDVSYEDGKHEGLGVLSGEVVKFEVPEQFKVPHMGWNQVEIQGDVPLLKGLENETYFYFVHSYYVVPEDESVIATTTTYHKPFTSMIRRGNLYATQFHPEKSQRDGLKLLENFAALEAAGLLFKRLSKILACALALWQTSLFNFFSLIGVPCTMHIWPAIDLRDGRCVRLVQGDYGRETVFGDNPADMARRWVDEGATHLHLVDLDGARDGHLTNLESVRAIRKAVDVTVQLGGGIRDRDSIAQLLDLGLQRVILGTKALKEPEWFREVCREFPNQIVLGIDARDGFVATEGWLETSNRSAVEVAKENAAEPIAGIIYTDIATDGMLAGPNLAAMSEMQRAVDVPVIASGGVTTLEDIKQLAAVPMDGCIIGRALYDNKMKLSEALAVAREAAAS</sequence>
<evidence type="ECO:0000256" key="16">
    <source>
        <dbReference type="RuleBase" id="RU003657"/>
    </source>
</evidence>
<evidence type="ECO:0000256" key="12">
    <source>
        <dbReference type="ARBA" id="ARBA00023235"/>
    </source>
</evidence>
<reference evidence="18" key="1">
    <citation type="submission" date="2022-10" db="EMBL/GenBank/DDBJ databases">
        <authorList>
            <person name="Chen Y."/>
            <person name="Dougan E. K."/>
            <person name="Chan C."/>
            <person name="Rhodes N."/>
            <person name="Thang M."/>
        </authorList>
    </citation>
    <scope>NUCLEOTIDE SEQUENCE</scope>
</reference>
<dbReference type="EMBL" id="CAMXCT020000001">
    <property type="protein sequence ID" value="CAL1125443.1"/>
    <property type="molecule type" value="Genomic_DNA"/>
</dbReference>
<keyword evidence="21" id="KW-1185">Reference proteome</keyword>
<comment type="similarity">
    <text evidence="5 16">Belongs to the HisA/HisF family.</text>
</comment>
<dbReference type="Gene3D" id="3.40.50.880">
    <property type="match status" value="1"/>
</dbReference>
<dbReference type="FunFam" id="3.20.20.70:FF:000009">
    <property type="entry name" value="1-(5-phosphoribosyl)-5-[(5-phosphoribosylamino)methylideneamino] imidazole-4-carboxamide isomerase"/>
    <property type="match status" value="1"/>
</dbReference>
<dbReference type="CDD" id="cd04732">
    <property type="entry name" value="HisA"/>
    <property type="match status" value="1"/>
</dbReference>
<dbReference type="PANTHER" id="PTHR42701">
    <property type="entry name" value="IMIDAZOLE GLYCEROL PHOSPHATE SYNTHASE SUBUNIT HISH"/>
    <property type="match status" value="1"/>
</dbReference>
<dbReference type="GO" id="GO:0000105">
    <property type="term" value="P:L-histidine biosynthetic process"/>
    <property type="evidence" value="ECO:0007669"/>
    <property type="project" value="UniProtKB-KW"/>
</dbReference>
<dbReference type="EMBL" id="CAMXCT010000001">
    <property type="protein sequence ID" value="CAI3972068.1"/>
    <property type="molecule type" value="Genomic_DNA"/>
</dbReference>
<comment type="pathway">
    <text evidence="4">Amino-acid biosynthesis; L-histidine biosynthesis; L-histidine from 5-phospho-alpha-D-ribose 1-diphosphate: step 4/9.</text>
</comment>
<organism evidence="18">
    <name type="scientific">Cladocopium goreaui</name>
    <dbReference type="NCBI Taxonomy" id="2562237"/>
    <lineage>
        <taxon>Eukaryota</taxon>
        <taxon>Sar</taxon>
        <taxon>Alveolata</taxon>
        <taxon>Dinophyceae</taxon>
        <taxon>Suessiales</taxon>
        <taxon>Symbiodiniaceae</taxon>
        <taxon>Cladocopium</taxon>
    </lineage>
</organism>
<keyword evidence="8 16" id="KW-0028">Amino-acid biosynthesis</keyword>
<protein>
    <submittedName>
        <fullName evidence="20">1-(5-phosphoribosyl)-5-[(5-phosphoribosylamino)me thylideneamino] imidazole-4-carboxamide isomerase (Phosphoribosylformimino-5-aminoimidazole carboxamide ribotide isomerase)</fullName>
    </submittedName>
</protein>
<dbReference type="PANTHER" id="PTHR42701:SF1">
    <property type="entry name" value="IMIDAZOLE GLYCEROL PHOSPHATE SYNTHASE SUBUNIT HISH"/>
    <property type="match status" value="1"/>
</dbReference>
<evidence type="ECO:0000313" key="19">
    <source>
        <dbReference type="EMBL" id="CAL1125443.1"/>
    </source>
</evidence>
<dbReference type="EMBL" id="CAMXCT030000001">
    <property type="protein sequence ID" value="CAL4759380.1"/>
    <property type="molecule type" value="Genomic_DNA"/>
</dbReference>
<dbReference type="NCBIfam" id="TIGR00007">
    <property type="entry name" value="1-(5-phosphoribosyl)-5-[(5-phosphoribosylamino)methylideneamino]imidazole-4-carboxamide isomerase"/>
    <property type="match status" value="1"/>
</dbReference>
<dbReference type="SUPFAM" id="SSF51366">
    <property type="entry name" value="Ribulose-phoshate binding barrel"/>
    <property type="match status" value="1"/>
</dbReference>
<dbReference type="Proteomes" id="UP001152797">
    <property type="component" value="Unassembled WGS sequence"/>
</dbReference>
<dbReference type="OrthoDB" id="447626at2759"/>
<dbReference type="InterPro" id="IPR023016">
    <property type="entry name" value="HisA/PriA"/>
</dbReference>
<comment type="catalytic activity">
    <reaction evidence="1">
        <text>1-(5-phospho-beta-D-ribosyl)-5-[(5-phospho-beta-D-ribosylamino)methylideneamino]imidazole-4-carboxamide = 5-[(5-phospho-1-deoxy-D-ribulos-1-ylimino)methylamino]-1-(5-phospho-beta-D-ribosyl)imidazole-4-carboxamide</text>
        <dbReference type="Rhea" id="RHEA:15469"/>
        <dbReference type="ChEBI" id="CHEBI:58435"/>
        <dbReference type="ChEBI" id="CHEBI:58525"/>
        <dbReference type="EC" id="5.3.1.16"/>
    </reaction>
</comment>
<evidence type="ECO:0000256" key="1">
    <source>
        <dbReference type="ARBA" id="ARBA00000901"/>
    </source>
</evidence>
<accession>A0A9P1BGG0</accession>
<dbReference type="InterPro" id="IPR017926">
    <property type="entry name" value="GATASE"/>
</dbReference>
<dbReference type="GO" id="GO:0016829">
    <property type="term" value="F:lyase activity"/>
    <property type="evidence" value="ECO:0007669"/>
    <property type="project" value="UniProtKB-KW"/>
</dbReference>
<keyword evidence="9" id="KW-0378">Hydrolase</keyword>
<evidence type="ECO:0000256" key="3">
    <source>
        <dbReference type="ARBA" id="ARBA00005091"/>
    </source>
</evidence>
<evidence type="ECO:0000256" key="11">
    <source>
        <dbReference type="ARBA" id="ARBA00023102"/>
    </source>
</evidence>
<evidence type="ECO:0000256" key="13">
    <source>
        <dbReference type="ARBA" id="ARBA00023239"/>
    </source>
</evidence>
<dbReference type="InterPro" id="IPR006062">
    <property type="entry name" value="His_biosynth"/>
</dbReference>
<dbReference type="CDD" id="cd01748">
    <property type="entry name" value="GATase1_IGP_Synthase"/>
    <property type="match status" value="1"/>
</dbReference>
<evidence type="ECO:0000256" key="6">
    <source>
        <dbReference type="ARBA" id="ARBA00011152"/>
    </source>
</evidence>
<evidence type="ECO:0000256" key="2">
    <source>
        <dbReference type="ARBA" id="ARBA00004496"/>
    </source>
</evidence>
<feature type="domain" description="Glutamine amidotransferase" evidence="17">
    <location>
        <begin position="28"/>
        <end position="190"/>
    </location>
</feature>
<keyword evidence="12 20" id="KW-0413">Isomerase</keyword>
<dbReference type="GO" id="GO:0005737">
    <property type="term" value="C:cytoplasm"/>
    <property type="evidence" value="ECO:0007669"/>
    <property type="project" value="UniProtKB-SubCell"/>
</dbReference>
<dbReference type="GO" id="GO:0000107">
    <property type="term" value="F:imidazoleglycerol-phosphate synthase activity"/>
    <property type="evidence" value="ECO:0007669"/>
    <property type="project" value="TreeGrafter"/>
</dbReference>
<dbReference type="InterPro" id="IPR006063">
    <property type="entry name" value="HisA_bact_arch"/>
</dbReference>
<dbReference type="GO" id="GO:0004359">
    <property type="term" value="F:glutaminase activity"/>
    <property type="evidence" value="ECO:0007669"/>
    <property type="project" value="UniProtKB-EC"/>
</dbReference>
<comment type="subunit">
    <text evidence="6">Heterodimer of HisH and HisF.</text>
</comment>
<gene>
    <name evidence="18" type="ORF">C1SCF055_LOCUS658</name>
</gene>
<evidence type="ECO:0000313" key="18">
    <source>
        <dbReference type="EMBL" id="CAI3972068.1"/>
    </source>
</evidence>
<dbReference type="SUPFAM" id="SSF52317">
    <property type="entry name" value="Class I glutamine amidotransferase-like"/>
    <property type="match status" value="1"/>
</dbReference>
<evidence type="ECO:0000313" key="20">
    <source>
        <dbReference type="EMBL" id="CAL4759380.1"/>
    </source>
</evidence>
<dbReference type="PROSITE" id="PS51273">
    <property type="entry name" value="GATASE_TYPE_1"/>
    <property type="match status" value="1"/>
</dbReference>
<comment type="catalytic activity">
    <reaction evidence="15">
        <text>L-glutamine + H2O = L-glutamate + NH4(+)</text>
        <dbReference type="Rhea" id="RHEA:15889"/>
        <dbReference type="ChEBI" id="CHEBI:15377"/>
        <dbReference type="ChEBI" id="CHEBI:28938"/>
        <dbReference type="ChEBI" id="CHEBI:29985"/>
        <dbReference type="ChEBI" id="CHEBI:58359"/>
        <dbReference type="EC" id="3.5.1.2"/>
    </reaction>
</comment>
<evidence type="ECO:0000256" key="9">
    <source>
        <dbReference type="ARBA" id="ARBA00022801"/>
    </source>
</evidence>
<evidence type="ECO:0000259" key="17">
    <source>
        <dbReference type="Pfam" id="PF00117"/>
    </source>
</evidence>
<dbReference type="Gene3D" id="3.20.20.70">
    <property type="entry name" value="Aldolase class I"/>
    <property type="match status" value="1"/>
</dbReference>
<evidence type="ECO:0000256" key="15">
    <source>
        <dbReference type="ARBA" id="ARBA00049534"/>
    </source>
</evidence>
<keyword evidence="11 16" id="KW-0368">Histidine biosynthesis</keyword>
<dbReference type="HAMAP" id="MF_00278">
    <property type="entry name" value="HisH"/>
    <property type="match status" value="1"/>
</dbReference>
<dbReference type="FunFam" id="3.40.50.880:FF:000009">
    <property type="entry name" value="Imidazole glycerol phosphate synthase subunit HisH"/>
    <property type="match status" value="1"/>
</dbReference>
<evidence type="ECO:0000256" key="5">
    <source>
        <dbReference type="ARBA" id="ARBA00009667"/>
    </source>
</evidence>
<dbReference type="PROSITE" id="PS51274">
    <property type="entry name" value="GATASE_COBBQ"/>
    <property type="match status" value="1"/>
</dbReference>
<keyword evidence="7" id="KW-0963">Cytoplasm</keyword>
<dbReference type="AlphaFoldDB" id="A0A9P1BGG0"/>
<dbReference type="GO" id="GO:0003949">
    <property type="term" value="F:1-(5-phosphoribosyl)-5-[(5-phosphoribosylamino)methylideneamino]imidazole-4-carboxamide isomerase activity"/>
    <property type="evidence" value="ECO:0007669"/>
    <property type="project" value="UniProtKB-EC"/>
</dbReference>
<evidence type="ECO:0000256" key="7">
    <source>
        <dbReference type="ARBA" id="ARBA00022490"/>
    </source>
</evidence>
<dbReference type="InterPro" id="IPR011060">
    <property type="entry name" value="RibuloseP-bd_barrel"/>
</dbReference>
<dbReference type="Pfam" id="PF00977">
    <property type="entry name" value="His_biosynth"/>
    <property type="match status" value="1"/>
</dbReference>
<name>A0A9P1BGG0_9DINO</name>
<dbReference type="InterPro" id="IPR010139">
    <property type="entry name" value="Imidazole-glycPsynth_HisH"/>
</dbReference>
<dbReference type="HAMAP" id="MF_01014">
    <property type="entry name" value="HisA"/>
    <property type="match status" value="1"/>
</dbReference>
<evidence type="ECO:0000256" key="10">
    <source>
        <dbReference type="ARBA" id="ARBA00022962"/>
    </source>
</evidence>
<dbReference type="Pfam" id="PF00117">
    <property type="entry name" value="GATase"/>
    <property type="match status" value="1"/>
</dbReference>
<keyword evidence="13" id="KW-0456">Lyase</keyword>
<comment type="caution">
    <text evidence="18">The sequence shown here is derived from an EMBL/GenBank/DDBJ whole genome shotgun (WGS) entry which is preliminary data.</text>
</comment>
<evidence type="ECO:0000313" key="21">
    <source>
        <dbReference type="Proteomes" id="UP001152797"/>
    </source>
</evidence>
<proteinExistence type="inferred from homology"/>
<dbReference type="NCBIfam" id="NF010112">
    <property type="entry name" value="PRK13585.1"/>
    <property type="match status" value="1"/>
</dbReference>
<dbReference type="NCBIfam" id="TIGR01855">
    <property type="entry name" value="IMP_synth_hisH"/>
    <property type="match status" value="1"/>
</dbReference>
<evidence type="ECO:0000256" key="14">
    <source>
        <dbReference type="ARBA" id="ARBA00047838"/>
    </source>
</evidence>
<comment type="catalytic activity">
    <reaction evidence="14">
        <text>5-[(5-phospho-1-deoxy-D-ribulos-1-ylimino)methylamino]-1-(5-phospho-beta-D-ribosyl)imidazole-4-carboxamide + L-glutamine = D-erythro-1-(imidazol-4-yl)glycerol 3-phosphate + 5-amino-1-(5-phospho-beta-D-ribosyl)imidazole-4-carboxamide + L-glutamate + H(+)</text>
        <dbReference type="Rhea" id="RHEA:24793"/>
        <dbReference type="ChEBI" id="CHEBI:15378"/>
        <dbReference type="ChEBI" id="CHEBI:29985"/>
        <dbReference type="ChEBI" id="CHEBI:58278"/>
        <dbReference type="ChEBI" id="CHEBI:58359"/>
        <dbReference type="ChEBI" id="CHEBI:58475"/>
        <dbReference type="ChEBI" id="CHEBI:58525"/>
        <dbReference type="EC" id="4.3.2.10"/>
    </reaction>
</comment>
<evidence type="ECO:0000256" key="8">
    <source>
        <dbReference type="ARBA" id="ARBA00022605"/>
    </source>
</evidence>
<reference evidence="19" key="2">
    <citation type="submission" date="2024-04" db="EMBL/GenBank/DDBJ databases">
        <authorList>
            <person name="Chen Y."/>
            <person name="Shah S."/>
            <person name="Dougan E. K."/>
            <person name="Thang M."/>
            <person name="Chan C."/>
        </authorList>
    </citation>
    <scope>NUCLEOTIDE SEQUENCE [LARGE SCALE GENOMIC DNA]</scope>
</reference>
<keyword evidence="10" id="KW-0315">Glutamine amidotransferase</keyword>
<evidence type="ECO:0000256" key="4">
    <source>
        <dbReference type="ARBA" id="ARBA00005133"/>
    </source>
</evidence>